<evidence type="ECO:0000313" key="2">
    <source>
        <dbReference type="Proteomes" id="UP000185696"/>
    </source>
</evidence>
<comment type="caution">
    <text evidence="1">The sequence shown here is derived from an EMBL/GenBank/DDBJ whole genome shotgun (WGS) entry which is preliminary data.</text>
</comment>
<accession>A0A7Z1AUA2</accession>
<evidence type="ECO:0008006" key="3">
    <source>
        <dbReference type="Google" id="ProtNLM"/>
    </source>
</evidence>
<proteinExistence type="predicted"/>
<keyword evidence="2" id="KW-1185">Reference proteome</keyword>
<evidence type="ECO:0000313" key="1">
    <source>
        <dbReference type="EMBL" id="OLF04286.1"/>
    </source>
</evidence>
<sequence>MPMLRSAFVDALAKVDRQLELAEQELRVTPWATDPVSQDAVTAFNDRSVDGGRCAIEALRAYRAQLDAAVVNLDKTVEQYRETDGDGQVDVNRTGGEQ</sequence>
<name>A0A7Z1AUA2_9PSEU</name>
<dbReference type="EMBL" id="MSIF01000050">
    <property type="protein sequence ID" value="OLF04286.1"/>
    <property type="molecule type" value="Genomic_DNA"/>
</dbReference>
<protein>
    <recommendedName>
        <fullName evidence="3">PE family protein</fullName>
    </recommendedName>
</protein>
<dbReference type="Proteomes" id="UP000185696">
    <property type="component" value="Unassembled WGS sequence"/>
</dbReference>
<reference evidence="1 2" key="1">
    <citation type="submission" date="2016-12" db="EMBL/GenBank/DDBJ databases">
        <title>The draft genome sequence of Actinophytocola xinjiangensis.</title>
        <authorList>
            <person name="Wang W."/>
            <person name="Yuan L."/>
        </authorList>
    </citation>
    <scope>NUCLEOTIDE SEQUENCE [LARGE SCALE GENOMIC DNA]</scope>
    <source>
        <strain evidence="1 2">CGMCC 4.4663</strain>
    </source>
</reference>
<dbReference type="AlphaFoldDB" id="A0A7Z1AUA2"/>
<gene>
    <name evidence="1" type="ORF">BLA60_41565</name>
</gene>
<organism evidence="1 2">
    <name type="scientific">Actinophytocola xinjiangensis</name>
    <dbReference type="NCBI Taxonomy" id="485602"/>
    <lineage>
        <taxon>Bacteria</taxon>
        <taxon>Bacillati</taxon>
        <taxon>Actinomycetota</taxon>
        <taxon>Actinomycetes</taxon>
        <taxon>Pseudonocardiales</taxon>
        <taxon>Pseudonocardiaceae</taxon>
    </lineage>
</organism>